<dbReference type="Proteomes" id="UP001147700">
    <property type="component" value="Unassembled WGS sequence"/>
</dbReference>
<reference evidence="1" key="1">
    <citation type="submission" date="2022-10" db="EMBL/GenBank/DDBJ databases">
        <title>The WGS of Solirubrobacter sp. CPCC 204708.</title>
        <authorList>
            <person name="Jiang Z."/>
        </authorList>
    </citation>
    <scope>NUCLEOTIDE SEQUENCE</scope>
    <source>
        <strain evidence="1">CPCC 204708</strain>
    </source>
</reference>
<sequence length="141" mass="14985">MSARRSPADVRARLRGLADRIPRIAPDPYAIAMRRLGIDAPTPAEAVLRDRLVRGGYRSRGLLPDALLIATVETGVGVWVTDADQLRIEGGELVGAGLRVPLFTTPPRPSSSRVTLFGVVVPGVAAGVVEEAVWIAADLIE</sequence>
<comment type="caution">
    <text evidence="1">The sequence shown here is derived from an EMBL/GenBank/DDBJ whole genome shotgun (WGS) entry which is preliminary data.</text>
</comment>
<dbReference type="RefSeq" id="WP_202955835.1">
    <property type="nucleotide sequence ID" value="NZ_JAPCID010000009.1"/>
</dbReference>
<dbReference type="EMBL" id="JAPCID010000009">
    <property type="protein sequence ID" value="MDA0137508.1"/>
    <property type="molecule type" value="Genomic_DNA"/>
</dbReference>
<organism evidence="1 2">
    <name type="scientific">Solirubrobacter deserti</name>
    <dbReference type="NCBI Taxonomy" id="2282478"/>
    <lineage>
        <taxon>Bacteria</taxon>
        <taxon>Bacillati</taxon>
        <taxon>Actinomycetota</taxon>
        <taxon>Thermoleophilia</taxon>
        <taxon>Solirubrobacterales</taxon>
        <taxon>Solirubrobacteraceae</taxon>
        <taxon>Solirubrobacter</taxon>
    </lineage>
</organism>
<evidence type="ECO:0000313" key="2">
    <source>
        <dbReference type="Proteomes" id="UP001147700"/>
    </source>
</evidence>
<evidence type="ECO:0000313" key="1">
    <source>
        <dbReference type="EMBL" id="MDA0137508.1"/>
    </source>
</evidence>
<gene>
    <name evidence="1" type="ORF">OJ962_08380</name>
</gene>
<proteinExistence type="predicted"/>
<name>A0ABT4RG48_9ACTN</name>
<keyword evidence="2" id="KW-1185">Reference proteome</keyword>
<accession>A0ABT4RG48</accession>
<protein>
    <submittedName>
        <fullName evidence="1">Uncharacterized protein</fullName>
    </submittedName>
</protein>